<evidence type="ECO:0000256" key="1">
    <source>
        <dbReference type="SAM" id="MobiDB-lite"/>
    </source>
</evidence>
<protein>
    <submittedName>
        <fullName evidence="2">Uncharacterized protein</fullName>
    </submittedName>
</protein>
<feature type="region of interest" description="Disordered" evidence="1">
    <location>
        <begin position="8"/>
        <end position="30"/>
    </location>
</feature>
<feature type="compositionally biased region" description="Polar residues" evidence="1">
    <location>
        <begin position="21"/>
        <end position="30"/>
    </location>
</feature>
<evidence type="ECO:0000313" key="2">
    <source>
        <dbReference type="EMBL" id="GFU57961.1"/>
    </source>
</evidence>
<name>A0A8X6R4B4_NEPPI</name>
<comment type="caution">
    <text evidence="2">The sequence shown here is derived from an EMBL/GenBank/DDBJ whole genome shotgun (WGS) entry which is preliminary data.</text>
</comment>
<evidence type="ECO:0000313" key="3">
    <source>
        <dbReference type="Proteomes" id="UP000887013"/>
    </source>
</evidence>
<organism evidence="2 3">
    <name type="scientific">Nephila pilipes</name>
    <name type="common">Giant wood spider</name>
    <name type="synonym">Nephila maculata</name>
    <dbReference type="NCBI Taxonomy" id="299642"/>
    <lineage>
        <taxon>Eukaryota</taxon>
        <taxon>Metazoa</taxon>
        <taxon>Ecdysozoa</taxon>
        <taxon>Arthropoda</taxon>
        <taxon>Chelicerata</taxon>
        <taxon>Arachnida</taxon>
        <taxon>Araneae</taxon>
        <taxon>Araneomorphae</taxon>
        <taxon>Entelegynae</taxon>
        <taxon>Araneoidea</taxon>
        <taxon>Nephilidae</taxon>
        <taxon>Nephila</taxon>
    </lineage>
</organism>
<sequence length="115" mass="13168">MRKLEFVERAKSQQLKHKNENAQNKQQYRGMSYSSKNNILRIRKNPLLCSKCFAKNEKQGGLPPDLPLIPVQSGEETKNPLTFNRMEEETFIGKKGETKILDLWSTSCSQSGLLP</sequence>
<proteinExistence type="predicted"/>
<keyword evidence="3" id="KW-1185">Reference proteome</keyword>
<gene>
    <name evidence="2" type="ORF">NPIL_369561</name>
</gene>
<dbReference type="AlphaFoldDB" id="A0A8X6R4B4"/>
<dbReference type="EMBL" id="BMAW01039991">
    <property type="protein sequence ID" value="GFU57961.1"/>
    <property type="molecule type" value="Genomic_DNA"/>
</dbReference>
<accession>A0A8X6R4B4</accession>
<dbReference type="Proteomes" id="UP000887013">
    <property type="component" value="Unassembled WGS sequence"/>
</dbReference>
<reference evidence="2" key="1">
    <citation type="submission" date="2020-08" db="EMBL/GenBank/DDBJ databases">
        <title>Multicomponent nature underlies the extraordinary mechanical properties of spider dragline silk.</title>
        <authorList>
            <person name="Kono N."/>
            <person name="Nakamura H."/>
            <person name="Mori M."/>
            <person name="Yoshida Y."/>
            <person name="Ohtoshi R."/>
            <person name="Malay A.D."/>
            <person name="Moran D.A.P."/>
            <person name="Tomita M."/>
            <person name="Numata K."/>
            <person name="Arakawa K."/>
        </authorList>
    </citation>
    <scope>NUCLEOTIDE SEQUENCE</scope>
</reference>